<dbReference type="Gene3D" id="3.40.630.30">
    <property type="match status" value="1"/>
</dbReference>
<dbReference type="Proteomes" id="UP000295733">
    <property type="component" value="Unassembled WGS sequence"/>
</dbReference>
<keyword evidence="5" id="KW-1185">Reference proteome</keyword>
<proteinExistence type="predicted"/>
<reference evidence="4 5" key="1">
    <citation type="submission" date="2019-03" db="EMBL/GenBank/DDBJ databases">
        <title>Genomic Encyclopedia of Type Strains, Phase IV (KMG-IV): sequencing the most valuable type-strain genomes for metagenomic binning, comparative biology and taxonomic classification.</title>
        <authorList>
            <person name="Goeker M."/>
        </authorList>
    </citation>
    <scope>NUCLEOTIDE SEQUENCE [LARGE SCALE GENOMIC DNA]</scope>
    <source>
        <strain evidence="4 5">DSM 2781</strain>
    </source>
</reference>
<dbReference type="EMBL" id="SLXL01000002">
    <property type="protein sequence ID" value="TCP26541.1"/>
    <property type="molecule type" value="Genomic_DNA"/>
</dbReference>
<dbReference type="SUPFAM" id="SSF55729">
    <property type="entry name" value="Acyl-CoA N-acyltransferases (Nat)"/>
    <property type="match status" value="1"/>
</dbReference>
<dbReference type="RefSeq" id="WP_132600781.1">
    <property type="nucleotide sequence ID" value="NZ_NRRP01000048.1"/>
</dbReference>
<dbReference type="InterPro" id="IPR016181">
    <property type="entry name" value="Acyl_CoA_acyltransferase"/>
</dbReference>
<accession>A0A4R2NYD1</accession>
<comment type="caution">
    <text evidence="4">The sequence shown here is derived from an EMBL/GenBank/DDBJ whole genome shotgun (WGS) entry which is preliminary data.</text>
</comment>
<evidence type="ECO:0000259" key="3">
    <source>
        <dbReference type="PROSITE" id="PS51186"/>
    </source>
</evidence>
<feature type="domain" description="N-acetyltransferase" evidence="3">
    <location>
        <begin position="1"/>
        <end position="137"/>
    </location>
</feature>
<gene>
    <name evidence="4" type="ORF">EV656_102510</name>
</gene>
<dbReference type="InterPro" id="IPR050832">
    <property type="entry name" value="Bact_Acetyltransf"/>
</dbReference>
<keyword evidence="2" id="KW-0012">Acyltransferase</keyword>
<protein>
    <submittedName>
        <fullName evidence="4">Ribosomal-protein-alanine N-acetyltransferase</fullName>
    </submittedName>
</protein>
<evidence type="ECO:0000313" key="5">
    <source>
        <dbReference type="Proteomes" id="UP000295733"/>
    </source>
</evidence>
<dbReference type="InterPro" id="IPR000182">
    <property type="entry name" value="GNAT_dom"/>
</dbReference>
<evidence type="ECO:0000313" key="4">
    <source>
        <dbReference type="EMBL" id="TCP26541.1"/>
    </source>
</evidence>
<dbReference type="OrthoDB" id="9804026at2"/>
<evidence type="ECO:0000256" key="2">
    <source>
        <dbReference type="ARBA" id="ARBA00023315"/>
    </source>
</evidence>
<sequence>MTPDTLAALHAACFTTPRPWRAEEFAALLAGPGTFLCGDATAFALGRALAGEAELLTLAVCPTARRQGLGRARLAAFEDAARARGADTAFLEVAADNAAARALYDAAGYGQAGQRPGYYAAPDGSRIDALVLRKSLTG</sequence>
<dbReference type="PANTHER" id="PTHR43877">
    <property type="entry name" value="AMINOALKYLPHOSPHONATE N-ACETYLTRANSFERASE-RELATED-RELATED"/>
    <property type="match status" value="1"/>
</dbReference>
<dbReference type="AlphaFoldDB" id="A0A4R2NYD1"/>
<dbReference type="GO" id="GO:0016747">
    <property type="term" value="F:acyltransferase activity, transferring groups other than amino-acyl groups"/>
    <property type="evidence" value="ECO:0007669"/>
    <property type="project" value="InterPro"/>
</dbReference>
<dbReference type="CDD" id="cd04301">
    <property type="entry name" value="NAT_SF"/>
    <property type="match status" value="1"/>
</dbReference>
<dbReference type="Pfam" id="PF00583">
    <property type="entry name" value="Acetyltransf_1"/>
    <property type="match status" value="1"/>
</dbReference>
<organism evidence="4 5">
    <name type="scientific">Rhodovulum adriaticum</name>
    <name type="common">Rhodopseudomonas adriatica</name>
    <dbReference type="NCBI Taxonomy" id="35804"/>
    <lineage>
        <taxon>Bacteria</taxon>
        <taxon>Pseudomonadati</taxon>
        <taxon>Pseudomonadota</taxon>
        <taxon>Alphaproteobacteria</taxon>
        <taxon>Rhodobacterales</taxon>
        <taxon>Paracoccaceae</taxon>
        <taxon>Rhodovulum</taxon>
    </lineage>
</organism>
<keyword evidence="1 4" id="KW-0808">Transferase</keyword>
<dbReference type="PANTHER" id="PTHR43877:SF1">
    <property type="entry name" value="ACETYLTRANSFERASE"/>
    <property type="match status" value="1"/>
</dbReference>
<dbReference type="PROSITE" id="PS51186">
    <property type="entry name" value="GNAT"/>
    <property type="match status" value="1"/>
</dbReference>
<name>A0A4R2NYD1_RHOAD</name>
<evidence type="ECO:0000256" key="1">
    <source>
        <dbReference type="ARBA" id="ARBA00022679"/>
    </source>
</evidence>